<feature type="compositionally biased region" description="Polar residues" evidence="6">
    <location>
        <begin position="1058"/>
        <end position="1078"/>
    </location>
</feature>
<sequence>MAVVSSGVLGHNQMFRTMLSSIWIYKLCFVLVLLSQNINAQTWTDKPAATSVKIGLSVTLPCGVTPAPTKIVWLRYVGGSSQILFIDSSSFDSPARYSLDGTSLKITGVTMDDDTDFQCQASYDSTILQERFPLTVLVVPDVPVITQSPSTVLQEGDNVELTCSTSNGNPIPVMTWRRNGEILPEGEVINASVKQGTSTHRITRTVTKEDHDATFDCDVINEANKDGPEKKSERILAVQYKPYLSLGSFNPLQVIEGDDVTITCSIDANPTATSIRWEKDGTPLGETSNVISRPSASSGESGNYTCIATNALAETQASVHLDIQYAPKLTTALDTYTIDEGQNLNVYCNIDANPAETTLYWKHLSSLTTFQSHILSLPGISRAQEGTYQCISESVLTPSGGQMTSVTSTKDITVIVQYLPGQAVVDPVEDVIKGNSVTLSCSTSDRGVPEGDFVWQREDASPGALPLHIGATYTIAATSISNNGRYVCTVKNDVGQGPSGSVLLTVNELPRWLQNIPPLPQTKTINVSESDFSIRCEVRGKPSPQVTWSKNGIALISDLYTFDTQQVTIEEHSFHVISTLRLNGPGRNGEGLTKGDSGNYSCCATNSLMQSGTCLTSSMQLFIQYPPEVTTPDAKVAVDKNDTASLACTAQSLPLSTIQWYKGDELIIHGGKYDIATVTKISTNQVMSTLNITGVMEADFGNFRCHAVNTLGSNHRMVNLTVKTTPDAPSGLQLVETTWESAQLSWVPGFDGGHPQTFVLTQFNGESNKRVPVNPDGASTYNVTMLYPNTNYTFSVFGENRLGGGPYSNSIQVTTKSLALPTAQDVKYDTDTRTITFETTTDNVCVRILTSSNNNNWKLYEECAPPAGGSLQITDASVKYVQVLFCHQTRRDVCSRAASAAIVEPATADIPVETIIIVASVCGAIILILVVIFLIVYCRKRKANKKEYASSPTISAPQPVATPPSVTNTGTVQGISNPALDATDFGPYAEVPGYGPGYDLDDPTMTGVYATRHDSSRMTAPLSSDISATYNSAFPYMHYSHPPKMNGGPPNGYGSHYGNMQQQQWPPAPPSNGSVPNNYETYELQNQENLGMDENTMNERNAYHTNPANGQMYDQQNPEQMYAAINKNKKRPRQNGDPSYMSLQQDTPPSDRKSPFIIGYQDTKNPETRSGNESGYSTPDPTKPKKVIYEVIV</sequence>
<gene>
    <name evidence="10" type="ORF">OFUS_LOCUS21865</name>
</gene>
<evidence type="ECO:0000256" key="1">
    <source>
        <dbReference type="ARBA" id="ARBA00004479"/>
    </source>
</evidence>
<dbReference type="Gene3D" id="2.60.40.10">
    <property type="entry name" value="Immunoglobulins"/>
    <property type="match status" value="8"/>
</dbReference>
<dbReference type="InterPro" id="IPR036116">
    <property type="entry name" value="FN3_sf"/>
</dbReference>
<evidence type="ECO:0000313" key="11">
    <source>
        <dbReference type="Proteomes" id="UP000749559"/>
    </source>
</evidence>
<evidence type="ECO:0000256" key="5">
    <source>
        <dbReference type="ARBA" id="ARBA00023319"/>
    </source>
</evidence>
<feature type="compositionally biased region" description="Polar residues" evidence="6">
    <location>
        <begin position="964"/>
        <end position="974"/>
    </location>
</feature>
<feature type="region of interest" description="Disordered" evidence="6">
    <location>
        <begin position="1045"/>
        <end position="1078"/>
    </location>
</feature>
<dbReference type="SMART" id="SM00408">
    <property type="entry name" value="IGc2"/>
    <property type="match status" value="7"/>
</dbReference>
<dbReference type="InterPro" id="IPR003599">
    <property type="entry name" value="Ig_sub"/>
</dbReference>
<feature type="domain" description="Fibronectin type-III" evidence="9">
    <location>
        <begin position="728"/>
        <end position="818"/>
    </location>
</feature>
<protein>
    <recommendedName>
        <fullName evidence="12">Nephrin</fullName>
    </recommendedName>
</protein>
<dbReference type="SMART" id="SM00060">
    <property type="entry name" value="FN3"/>
    <property type="match status" value="1"/>
</dbReference>
<keyword evidence="11" id="KW-1185">Reference proteome</keyword>
<feature type="domain" description="Ig-like" evidence="8">
    <location>
        <begin position="420"/>
        <end position="505"/>
    </location>
</feature>
<dbReference type="GO" id="GO:0098609">
    <property type="term" value="P:cell-cell adhesion"/>
    <property type="evidence" value="ECO:0007669"/>
    <property type="project" value="TreeGrafter"/>
</dbReference>
<evidence type="ECO:0000256" key="3">
    <source>
        <dbReference type="ARBA" id="ARBA00023157"/>
    </source>
</evidence>
<dbReference type="Pfam" id="PF13927">
    <property type="entry name" value="Ig_3"/>
    <property type="match status" value="3"/>
</dbReference>
<feature type="region of interest" description="Disordered" evidence="6">
    <location>
        <begin position="1129"/>
        <end position="1186"/>
    </location>
</feature>
<evidence type="ECO:0000259" key="8">
    <source>
        <dbReference type="PROSITE" id="PS50835"/>
    </source>
</evidence>
<comment type="caution">
    <text evidence="10">The sequence shown here is derived from an EMBL/GenBank/DDBJ whole genome shotgun (WGS) entry which is preliminary data.</text>
</comment>
<dbReference type="InterPro" id="IPR003961">
    <property type="entry name" value="FN3_dom"/>
</dbReference>
<dbReference type="GO" id="GO:0005886">
    <property type="term" value="C:plasma membrane"/>
    <property type="evidence" value="ECO:0007669"/>
    <property type="project" value="TreeGrafter"/>
</dbReference>
<keyword evidence="7" id="KW-1133">Transmembrane helix</keyword>
<dbReference type="InterPro" id="IPR013783">
    <property type="entry name" value="Ig-like_fold"/>
</dbReference>
<dbReference type="SMART" id="SM00409">
    <property type="entry name" value="IG"/>
    <property type="match status" value="7"/>
</dbReference>
<dbReference type="OrthoDB" id="6272054at2759"/>
<dbReference type="Proteomes" id="UP000749559">
    <property type="component" value="Unassembled WGS sequence"/>
</dbReference>
<dbReference type="EMBL" id="CAIIXF020000010">
    <property type="protein sequence ID" value="CAH1797608.1"/>
    <property type="molecule type" value="Genomic_DNA"/>
</dbReference>
<dbReference type="PROSITE" id="PS50853">
    <property type="entry name" value="FN3"/>
    <property type="match status" value="1"/>
</dbReference>
<evidence type="ECO:0000256" key="4">
    <source>
        <dbReference type="ARBA" id="ARBA00023180"/>
    </source>
</evidence>
<dbReference type="InterPro" id="IPR007110">
    <property type="entry name" value="Ig-like_dom"/>
</dbReference>
<dbReference type="InterPro" id="IPR003598">
    <property type="entry name" value="Ig_sub2"/>
</dbReference>
<feature type="domain" description="Ig-like" evidence="8">
    <location>
        <begin position="510"/>
        <end position="620"/>
    </location>
</feature>
<dbReference type="InterPro" id="IPR036179">
    <property type="entry name" value="Ig-like_dom_sf"/>
</dbReference>
<feature type="domain" description="Ig-like" evidence="8">
    <location>
        <begin position="327"/>
        <end position="413"/>
    </location>
</feature>
<feature type="domain" description="Ig-like" evidence="8">
    <location>
        <begin position="242"/>
        <end position="320"/>
    </location>
</feature>
<evidence type="ECO:0000256" key="2">
    <source>
        <dbReference type="ARBA" id="ARBA00023136"/>
    </source>
</evidence>
<keyword evidence="4" id="KW-0325">Glycoprotein</keyword>
<reference evidence="10" key="1">
    <citation type="submission" date="2022-03" db="EMBL/GenBank/DDBJ databases">
        <authorList>
            <person name="Martin C."/>
        </authorList>
    </citation>
    <scope>NUCLEOTIDE SEQUENCE</scope>
</reference>
<dbReference type="GO" id="GO:0005911">
    <property type="term" value="C:cell-cell junction"/>
    <property type="evidence" value="ECO:0007669"/>
    <property type="project" value="TreeGrafter"/>
</dbReference>
<proteinExistence type="predicted"/>
<evidence type="ECO:0008006" key="12">
    <source>
        <dbReference type="Google" id="ProtNLM"/>
    </source>
</evidence>
<dbReference type="PANTHER" id="PTHR11640:SF31">
    <property type="entry name" value="IRREGULAR CHIASM C-ROUGHEST PROTEIN-RELATED"/>
    <property type="match status" value="1"/>
</dbReference>
<evidence type="ECO:0000256" key="6">
    <source>
        <dbReference type="SAM" id="MobiDB-lite"/>
    </source>
</evidence>
<feature type="compositionally biased region" description="Polar residues" evidence="6">
    <location>
        <begin position="1168"/>
        <end position="1180"/>
    </location>
</feature>
<dbReference type="Pfam" id="PF00041">
    <property type="entry name" value="fn3"/>
    <property type="match status" value="1"/>
</dbReference>
<feature type="domain" description="Ig-like" evidence="8">
    <location>
        <begin position="627"/>
        <end position="721"/>
    </location>
</feature>
<dbReference type="SUPFAM" id="SSF48726">
    <property type="entry name" value="Immunoglobulin"/>
    <property type="match status" value="7"/>
</dbReference>
<keyword evidence="7" id="KW-0812">Transmembrane</keyword>
<evidence type="ECO:0000313" key="10">
    <source>
        <dbReference type="EMBL" id="CAH1797608.1"/>
    </source>
</evidence>
<dbReference type="CDD" id="cd00063">
    <property type="entry name" value="FN3"/>
    <property type="match status" value="1"/>
</dbReference>
<dbReference type="GO" id="GO:0050839">
    <property type="term" value="F:cell adhesion molecule binding"/>
    <property type="evidence" value="ECO:0007669"/>
    <property type="project" value="TreeGrafter"/>
</dbReference>
<accession>A0A8S4PTY4</accession>
<dbReference type="Pfam" id="PF13895">
    <property type="entry name" value="Ig_2"/>
    <property type="match status" value="2"/>
</dbReference>
<dbReference type="SUPFAM" id="SSF49265">
    <property type="entry name" value="Fibronectin type III"/>
    <property type="match status" value="1"/>
</dbReference>
<feature type="domain" description="Ig-like" evidence="8">
    <location>
        <begin position="140"/>
        <end position="237"/>
    </location>
</feature>
<evidence type="ECO:0000256" key="7">
    <source>
        <dbReference type="SAM" id="Phobius"/>
    </source>
</evidence>
<feature type="domain" description="Ig-like" evidence="8">
    <location>
        <begin position="41"/>
        <end position="135"/>
    </location>
</feature>
<feature type="transmembrane region" description="Helical" evidence="7">
    <location>
        <begin position="915"/>
        <end position="938"/>
    </location>
</feature>
<dbReference type="InterPro" id="IPR051275">
    <property type="entry name" value="Cell_adhesion_signaling"/>
</dbReference>
<name>A0A8S4PTY4_OWEFU</name>
<feature type="region of interest" description="Disordered" evidence="6">
    <location>
        <begin position="948"/>
        <end position="974"/>
    </location>
</feature>
<comment type="subcellular location">
    <subcellularLocation>
        <location evidence="1">Membrane</location>
        <topology evidence="1">Single-pass type I membrane protein</topology>
    </subcellularLocation>
</comment>
<keyword evidence="2 7" id="KW-0472">Membrane</keyword>
<dbReference type="CDD" id="cd00096">
    <property type="entry name" value="Ig"/>
    <property type="match status" value="2"/>
</dbReference>
<dbReference type="PANTHER" id="PTHR11640">
    <property type="entry name" value="NEPHRIN"/>
    <property type="match status" value="1"/>
</dbReference>
<evidence type="ECO:0000259" key="9">
    <source>
        <dbReference type="PROSITE" id="PS50853"/>
    </source>
</evidence>
<keyword evidence="5" id="KW-0393">Immunoglobulin domain</keyword>
<keyword evidence="3" id="KW-1015">Disulfide bond</keyword>
<dbReference type="AlphaFoldDB" id="A0A8S4PTY4"/>
<dbReference type="PROSITE" id="PS50835">
    <property type="entry name" value="IG_LIKE"/>
    <property type="match status" value="7"/>
</dbReference>
<organism evidence="10 11">
    <name type="scientific">Owenia fusiformis</name>
    <name type="common">Polychaete worm</name>
    <dbReference type="NCBI Taxonomy" id="6347"/>
    <lineage>
        <taxon>Eukaryota</taxon>
        <taxon>Metazoa</taxon>
        <taxon>Spiralia</taxon>
        <taxon>Lophotrochozoa</taxon>
        <taxon>Annelida</taxon>
        <taxon>Polychaeta</taxon>
        <taxon>Sedentaria</taxon>
        <taxon>Canalipalpata</taxon>
        <taxon>Sabellida</taxon>
        <taxon>Oweniida</taxon>
        <taxon>Oweniidae</taxon>
        <taxon>Owenia</taxon>
    </lineage>
</organism>